<keyword evidence="3" id="KW-0963">Cytoplasm</keyword>
<comment type="subcellular location">
    <subcellularLocation>
        <location evidence="3">Cytoplasm</location>
    </subcellularLocation>
</comment>
<dbReference type="PANTHER" id="PTHR33643">
    <property type="entry name" value="UREASE ACCESSORY PROTEIN D"/>
    <property type="match status" value="1"/>
</dbReference>
<dbReference type="EMBL" id="JAUSSY010000016">
    <property type="protein sequence ID" value="MDQ0120639.1"/>
    <property type="molecule type" value="Genomic_DNA"/>
</dbReference>
<evidence type="ECO:0000256" key="2">
    <source>
        <dbReference type="ARBA" id="ARBA00023186"/>
    </source>
</evidence>
<protein>
    <recommendedName>
        <fullName evidence="3">Urease accessory protein UreD</fullName>
    </recommendedName>
</protein>
<comment type="subunit">
    <text evidence="3">UreD, UreF and UreG form a complex that acts as a GTP-hydrolysis-dependent molecular chaperone, activating the urease apoprotein by helping to assemble the nickel containing metallocenter of UreC. The UreE protein probably delivers the nickel.</text>
</comment>
<gene>
    <name evidence="3" type="primary">ureD</name>
    <name evidence="4" type="ORF">J2T22_003845</name>
</gene>
<evidence type="ECO:0000256" key="1">
    <source>
        <dbReference type="ARBA" id="ARBA00007177"/>
    </source>
</evidence>
<evidence type="ECO:0000313" key="4">
    <source>
        <dbReference type="EMBL" id="MDQ0120639.1"/>
    </source>
</evidence>
<dbReference type="PANTHER" id="PTHR33643:SF1">
    <property type="entry name" value="UREASE ACCESSORY PROTEIN D"/>
    <property type="match status" value="1"/>
</dbReference>
<comment type="similarity">
    <text evidence="1 3">Belongs to the UreD family.</text>
</comment>
<reference evidence="4 5" key="1">
    <citation type="submission" date="2023-07" db="EMBL/GenBank/DDBJ databases">
        <title>Sorghum-associated microbial communities from plants grown in Nebraska, USA.</title>
        <authorList>
            <person name="Schachtman D."/>
        </authorList>
    </citation>
    <scope>NUCLEOTIDE SEQUENCE [LARGE SCALE GENOMIC DNA]</scope>
    <source>
        <strain evidence="4 5">DS994</strain>
    </source>
</reference>
<sequence length="251" mass="27834">MRVMRPHYLDDSGQVCYVIVNPGGAYLGADLFLLDVEVQDSASLLLTTQSATKVYRTPGSFAEQRMVLRLGEGARLELMPDQLIAYREASYRQWTSVTLRPSSSLVMAEVVTPGWSPDGAAFRYEEVRLRNHICVETGAGTELLALDNLLIRPPLHDVTGLGFMEGYSHLGSLVVVDPRVDQALADELHLLTADHRALTGISLTRTVSGTTGLVLRSLSNSTDELNRLLRSCTDLLRGRWYRQGPLDLRKH</sequence>
<organism evidence="4 5">
    <name type="scientific">Pseudarthrobacter defluvii</name>
    <dbReference type="NCBI Taxonomy" id="410837"/>
    <lineage>
        <taxon>Bacteria</taxon>
        <taxon>Bacillati</taxon>
        <taxon>Actinomycetota</taxon>
        <taxon>Actinomycetes</taxon>
        <taxon>Micrococcales</taxon>
        <taxon>Micrococcaceae</taxon>
        <taxon>Pseudarthrobacter</taxon>
    </lineage>
</organism>
<comment type="caution">
    <text evidence="4">The sequence shown here is derived from an EMBL/GenBank/DDBJ whole genome shotgun (WGS) entry which is preliminary data.</text>
</comment>
<dbReference type="Proteomes" id="UP001226389">
    <property type="component" value="Unassembled WGS sequence"/>
</dbReference>
<accession>A0ABT9UQR2</accession>
<dbReference type="HAMAP" id="MF_01384">
    <property type="entry name" value="UreD"/>
    <property type="match status" value="1"/>
</dbReference>
<comment type="function">
    <text evidence="3">Required for maturation of urease via the functional incorporation of the urease nickel metallocenter.</text>
</comment>
<keyword evidence="5" id="KW-1185">Reference proteome</keyword>
<dbReference type="InterPro" id="IPR002669">
    <property type="entry name" value="UreD"/>
</dbReference>
<name>A0ABT9UQR2_9MICC</name>
<dbReference type="Pfam" id="PF01774">
    <property type="entry name" value="UreD"/>
    <property type="match status" value="1"/>
</dbReference>
<proteinExistence type="inferred from homology"/>
<keyword evidence="3" id="KW-0996">Nickel insertion</keyword>
<evidence type="ECO:0000256" key="3">
    <source>
        <dbReference type="HAMAP-Rule" id="MF_01384"/>
    </source>
</evidence>
<keyword evidence="2 3" id="KW-0143">Chaperone</keyword>
<evidence type="ECO:0000313" key="5">
    <source>
        <dbReference type="Proteomes" id="UP001226389"/>
    </source>
</evidence>